<evidence type="ECO:0000313" key="2">
    <source>
        <dbReference type="Proteomes" id="UP001062846"/>
    </source>
</evidence>
<gene>
    <name evidence="1" type="ORF">RHMOL_Rhmol05G0179400</name>
</gene>
<evidence type="ECO:0000313" key="1">
    <source>
        <dbReference type="EMBL" id="KAI8555519.1"/>
    </source>
</evidence>
<reference evidence="1" key="1">
    <citation type="submission" date="2022-02" db="EMBL/GenBank/DDBJ databases">
        <title>Plant Genome Project.</title>
        <authorList>
            <person name="Zhang R.-G."/>
        </authorList>
    </citation>
    <scope>NUCLEOTIDE SEQUENCE</scope>
    <source>
        <strain evidence="1">AT1</strain>
    </source>
</reference>
<dbReference type="EMBL" id="CM046392">
    <property type="protein sequence ID" value="KAI8555519.1"/>
    <property type="molecule type" value="Genomic_DNA"/>
</dbReference>
<proteinExistence type="predicted"/>
<dbReference type="Proteomes" id="UP001062846">
    <property type="component" value="Chromosome 5"/>
</dbReference>
<protein>
    <submittedName>
        <fullName evidence="1">Uncharacterized protein</fullName>
    </submittedName>
</protein>
<name>A0ACC0NRU4_RHOML</name>
<sequence>MADGTISVMEGLGCKAIDSNEMRRKQKGISDQLSPIQIQSLQVGNPKSTNPSEMDSEVLSEVLHTAISRWVFNRPELELSAARFLVMAVDGCSPKPDSRSGVQVSIGSPRNPKSSTVHPLNQLPQQVRSKLWVWSGDFHSSTGDSSSISALEMGSSMVKAQNSLRCDGGTGVGSSMAGSLHLARRWVRSWSEVGLYSTHRNGQLWYPCTHRRNPQMKGELNRGGSCSLVLARGSPAKHPGKGYSLLREALLHRPPQPATLGAASNIRPSLVRYGIHQ</sequence>
<accession>A0ACC0NRU4</accession>
<organism evidence="1 2">
    <name type="scientific">Rhododendron molle</name>
    <name type="common">Chinese azalea</name>
    <name type="synonym">Azalea mollis</name>
    <dbReference type="NCBI Taxonomy" id="49168"/>
    <lineage>
        <taxon>Eukaryota</taxon>
        <taxon>Viridiplantae</taxon>
        <taxon>Streptophyta</taxon>
        <taxon>Embryophyta</taxon>
        <taxon>Tracheophyta</taxon>
        <taxon>Spermatophyta</taxon>
        <taxon>Magnoliopsida</taxon>
        <taxon>eudicotyledons</taxon>
        <taxon>Gunneridae</taxon>
        <taxon>Pentapetalae</taxon>
        <taxon>asterids</taxon>
        <taxon>Ericales</taxon>
        <taxon>Ericaceae</taxon>
        <taxon>Ericoideae</taxon>
        <taxon>Rhodoreae</taxon>
        <taxon>Rhododendron</taxon>
    </lineage>
</organism>
<comment type="caution">
    <text evidence="1">The sequence shown here is derived from an EMBL/GenBank/DDBJ whole genome shotgun (WGS) entry which is preliminary data.</text>
</comment>
<keyword evidence="2" id="KW-1185">Reference proteome</keyword>